<dbReference type="InterPro" id="IPR027417">
    <property type="entry name" value="P-loop_NTPase"/>
</dbReference>
<dbReference type="EMBL" id="BARW01016261">
    <property type="protein sequence ID" value="GAJ02511.1"/>
    <property type="molecule type" value="Genomic_DNA"/>
</dbReference>
<dbReference type="InterPro" id="IPR001482">
    <property type="entry name" value="T2SS/T4SS_dom"/>
</dbReference>
<evidence type="ECO:0000313" key="3">
    <source>
        <dbReference type="EMBL" id="GAJ02511.1"/>
    </source>
</evidence>
<feature type="non-terminal residue" evidence="3">
    <location>
        <position position="141"/>
    </location>
</feature>
<protein>
    <recommendedName>
        <fullName evidence="2">Bacterial type II secretion system protein E domain-containing protein</fullName>
    </recommendedName>
</protein>
<comment type="caution">
    <text evidence="3">The sequence shown here is derived from an EMBL/GenBank/DDBJ whole genome shotgun (WGS) entry which is preliminary data.</text>
</comment>
<sequence>MEIDKLLKLVVDKGASDLHLKVPNPPVLRIDGELKPQEDIPPLAAKDIEWLFDQITTQEQKVTFLREQELDFAYSVPGVARFRVNVLKQRGTMGIAFRMVPFGVPTIDELGLPQIFKELVLKPRGLILVTGPTGSGKSTTL</sequence>
<accession>X1URK8</accession>
<comment type="similarity">
    <text evidence="1">Belongs to the GSP E family.</text>
</comment>
<dbReference type="AlphaFoldDB" id="X1URK8"/>
<gene>
    <name evidence="3" type="ORF">S12H4_28363</name>
</gene>
<dbReference type="SUPFAM" id="SSF52540">
    <property type="entry name" value="P-loop containing nucleoside triphosphate hydrolases"/>
    <property type="match status" value="1"/>
</dbReference>
<dbReference type="Pfam" id="PF00437">
    <property type="entry name" value="T2SSE"/>
    <property type="match status" value="1"/>
</dbReference>
<dbReference type="Gene3D" id="3.40.50.300">
    <property type="entry name" value="P-loop containing nucleotide triphosphate hydrolases"/>
    <property type="match status" value="1"/>
</dbReference>
<evidence type="ECO:0000259" key="2">
    <source>
        <dbReference type="Pfam" id="PF00437"/>
    </source>
</evidence>
<dbReference type="FunFam" id="3.30.450.90:FF:000002">
    <property type="entry name" value="Twitching motility protein PilT"/>
    <property type="match status" value="1"/>
</dbReference>
<dbReference type="PANTHER" id="PTHR30486">
    <property type="entry name" value="TWITCHING MOTILITY PROTEIN PILT"/>
    <property type="match status" value="1"/>
</dbReference>
<dbReference type="Gene3D" id="3.30.450.90">
    <property type="match status" value="1"/>
</dbReference>
<feature type="domain" description="Bacterial type II secretion system protein E" evidence="2">
    <location>
        <begin position="4"/>
        <end position="141"/>
    </location>
</feature>
<evidence type="ECO:0000256" key="1">
    <source>
        <dbReference type="ARBA" id="ARBA00006611"/>
    </source>
</evidence>
<name>X1URK8_9ZZZZ</name>
<reference evidence="3" key="1">
    <citation type="journal article" date="2014" name="Front. Microbiol.">
        <title>High frequency of phylogenetically diverse reductive dehalogenase-homologous genes in deep subseafloor sedimentary metagenomes.</title>
        <authorList>
            <person name="Kawai M."/>
            <person name="Futagami T."/>
            <person name="Toyoda A."/>
            <person name="Takaki Y."/>
            <person name="Nishi S."/>
            <person name="Hori S."/>
            <person name="Arai W."/>
            <person name="Tsubouchi T."/>
            <person name="Morono Y."/>
            <person name="Uchiyama I."/>
            <person name="Ito T."/>
            <person name="Fujiyama A."/>
            <person name="Inagaki F."/>
            <person name="Takami H."/>
        </authorList>
    </citation>
    <scope>NUCLEOTIDE SEQUENCE</scope>
    <source>
        <strain evidence="3">Expedition CK06-06</strain>
    </source>
</reference>
<proteinExistence type="inferred from homology"/>
<organism evidence="3">
    <name type="scientific">marine sediment metagenome</name>
    <dbReference type="NCBI Taxonomy" id="412755"/>
    <lineage>
        <taxon>unclassified sequences</taxon>
        <taxon>metagenomes</taxon>
        <taxon>ecological metagenomes</taxon>
    </lineage>
</organism>
<dbReference type="GO" id="GO:0016887">
    <property type="term" value="F:ATP hydrolysis activity"/>
    <property type="evidence" value="ECO:0007669"/>
    <property type="project" value="InterPro"/>
</dbReference>
<dbReference type="InterPro" id="IPR050921">
    <property type="entry name" value="T4SS_GSP_E_ATPase"/>
</dbReference>